<sequence length="445" mass="43993">MDTQKRTVRVRSAAAPVQGEVVDPFPAIDNWLANTSPADIENAGFGFAKGAATLELVTGAIERNAAKLAGVWGGPAAVETHKALRMLHTTGTELAAVMKEVGTVLRLYGGVHLPEAREEIGKLRTTRAEALKVGPQPPEADGTTAARDLLKKLNGQIVDLYAKIPEEFTYTLPAAAEPQGTGGYTNTNYSSVGQPTGSRGNGSTSRTDVGPWQGGGSSAGDPTGNGSHGPGGTDGGSNGHPGNPNNPNNPSDPGNPSNPGTGSPGNPGNPGDPGSSGPGNPGAPGGTDGSAPGTGPGTGSGSGADGTAPPVIGGNETTFDGVSTTHSPGSTEVASFVPTNTVAPPTIQQPTVLPVTPVTTSGPPLAPTVIGGPGYGVGGTSGIAGAVPGGLSATGRGGASMMPLMPMGGGVGGESEEQGQERTTWLSEDHDVWNSRGDVIPPVIT</sequence>
<dbReference type="EMBL" id="JACHJP010000007">
    <property type="protein sequence ID" value="MBB4918675.1"/>
    <property type="molecule type" value="Genomic_DNA"/>
</dbReference>
<dbReference type="AlphaFoldDB" id="A0A7W7VQV6"/>
<feature type="compositionally biased region" description="Polar residues" evidence="1">
    <location>
        <begin position="184"/>
        <end position="207"/>
    </location>
</feature>
<evidence type="ECO:0000313" key="2">
    <source>
        <dbReference type="EMBL" id="MBB4918675.1"/>
    </source>
</evidence>
<dbReference type="Proteomes" id="UP000552644">
    <property type="component" value="Unassembled WGS sequence"/>
</dbReference>
<accession>A0A7W7VQV6</accession>
<evidence type="ECO:0000256" key="1">
    <source>
        <dbReference type="SAM" id="MobiDB-lite"/>
    </source>
</evidence>
<gene>
    <name evidence="2" type="ORF">FHS44_005805</name>
</gene>
<proteinExistence type="predicted"/>
<feature type="compositionally biased region" description="Polar residues" evidence="1">
    <location>
        <begin position="315"/>
        <end position="336"/>
    </location>
</feature>
<protein>
    <submittedName>
        <fullName evidence="2">Uncharacterized protein</fullName>
    </submittedName>
</protein>
<dbReference type="RefSeq" id="WP_184720155.1">
    <property type="nucleotide sequence ID" value="NZ_JACHJP010000007.1"/>
</dbReference>
<name>A0A7W7VQV6_9ACTN</name>
<feature type="region of interest" description="Disordered" evidence="1">
    <location>
        <begin position="178"/>
        <end position="336"/>
    </location>
</feature>
<reference evidence="2 3" key="1">
    <citation type="submission" date="2020-08" db="EMBL/GenBank/DDBJ databases">
        <title>Genomic Encyclopedia of Type Strains, Phase III (KMG-III): the genomes of soil and plant-associated and newly described type strains.</title>
        <authorList>
            <person name="Whitman W."/>
        </authorList>
    </citation>
    <scope>NUCLEOTIDE SEQUENCE [LARGE SCALE GENOMIC DNA]</scope>
    <source>
        <strain evidence="2 3">CECT 8840</strain>
    </source>
</reference>
<feature type="compositionally biased region" description="Gly residues" evidence="1">
    <location>
        <begin position="274"/>
        <end position="304"/>
    </location>
</feature>
<organism evidence="2 3">
    <name type="scientific">Streptosporangium saharense</name>
    <dbReference type="NCBI Taxonomy" id="1706840"/>
    <lineage>
        <taxon>Bacteria</taxon>
        <taxon>Bacillati</taxon>
        <taxon>Actinomycetota</taxon>
        <taxon>Actinomycetes</taxon>
        <taxon>Streptosporangiales</taxon>
        <taxon>Streptosporangiaceae</taxon>
        <taxon>Streptosporangium</taxon>
    </lineage>
</organism>
<feature type="compositionally biased region" description="Low complexity" evidence="1">
    <location>
        <begin position="240"/>
        <end position="266"/>
    </location>
</feature>
<comment type="caution">
    <text evidence="2">The sequence shown here is derived from an EMBL/GenBank/DDBJ whole genome shotgun (WGS) entry which is preliminary data.</text>
</comment>
<feature type="compositionally biased region" description="Gly residues" evidence="1">
    <location>
        <begin position="226"/>
        <end position="239"/>
    </location>
</feature>
<evidence type="ECO:0000313" key="3">
    <source>
        <dbReference type="Proteomes" id="UP000552644"/>
    </source>
</evidence>
<feature type="region of interest" description="Disordered" evidence="1">
    <location>
        <begin position="410"/>
        <end position="445"/>
    </location>
</feature>
<keyword evidence="3" id="KW-1185">Reference proteome</keyword>